<name>A0A6L2LU40_TANCI</name>
<dbReference type="AlphaFoldDB" id="A0A6L2LU40"/>
<accession>A0A6L2LU40</accession>
<protein>
    <submittedName>
        <fullName evidence="2">Uncharacterized protein</fullName>
    </submittedName>
</protein>
<proteinExistence type="predicted"/>
<organism evidence="2">
    <name type="scientific">Tanacetum cinerariifolium</name>
    <name type="common">Dalmatian daisy</name>
    <name type="synonym">Chrysanthemum cinerariifolium</name>
    <dbReference type="NCBI Taxonomy" id="118510"/>
    <lineage>
        <taxon>Eukaryota</taxon>
        <taxon>Viridiplantae</taxon>
        <taxon>Streptophyta</taxon>
        <taxon>Embryophyta</taxon>
        <taxon>Tracheophyta</taxon>
        <taxon>Spermatophyta</taxon>
        <taxon>Magnoliopsida</taxon>
        <taxon>eudicotyledons</taxon>
        <taxon>Gunneridae</taxon>
        <taxon>Pentapetalae</taxon>
        <taxon>asterids</taxon>
        <taxon>campanulids</taxon>
        <taxon>Asterales</taxon>
        <taxon>Asteraceae</taxon>
        <taxon>Asteroideae</taxon>
        <taxon>Anthemideae</taxon>
        <taxon>Anthemidinae</taxon>
        <taxon>Tanacetum</taxon>
    </lineage>
</organism>
<comment type="caution">
    <text evidence="2">The sequence shown here is derived from an EMBL/GenBank/DDBJ whole genome shotgun (WGS) entry which is preliminary data.</text>
</comment>
<gene>
    <name evidence="2" type="ORF">Tci_037274</name>
</gene>
<feature type="region of interest" description="Disordered" evidence="1">
    <location>
        <begin position="116"/>
        <end position="152"/>
    </location>
</feature>
<evidence type="ECO:0000256" key="1">
    <source>
        <dbReference type="SAM" id="MobiDB-lite"/>
    </source>
</evidence>
<evidence type="ECO:0000313" key="2">
    <source>
        <dbReference type="EMBL" id="GEU65296.1"/>
    </source>
</evidence>
<sequence>MNCLQPEWYKYVTNVCLAKNVRYDPFDKLFNHLQQYEKLVIAYRVRMAVKTHDPLALVAHTSSSSQSPPPYYDTHPPFVVDYDDDYQGDTFSDDQKDILTSVVMLLARNGGRIARRLHNTQEESTESSNVQKETRNIQRTLRTSSSGNATNVRRYNCSAKGHYENDFPKPRVQDSKYFMEQCFLQRKMKLELFFPTSKMILFSMMLLKWNRLRN</sequence>
<reference evidence="2" key="1">
    <citation type="journal article" date="2019" name="Sci. Rep.">
        <title>Draft genome of Tanacetum cinerariifolium, the natural source of mosquito coil.</title>
        <authorList>
            <person name="Yamashiro T."/>
            <person name="Shiraishi A."/>
            <person name="Satake H."/>
            <person name="Nakayama K."/>
        </authorList>
    </citation>
    <scope>NUCLEOTIDE SEQUENCE</scope>
</reference>
<dbReference type="EMBL" id="BKCJ010005173">
    <property type="protein sequence ID" value="GEU65296.1"/>
    <property type="molecule type" value="Genomic_DNA"/>
</dbReference>
<feature type="compositionally biased region" description="Polar residues" evidence="1">
    <location>
        <begin position="126"/>
        <end position="152"/>
    </location>
</feature>